<evidence type="ECO:0000313" key="1">
    <source>
        <dbReference type="EMBL" id="QJA94225.1"/>
    </source>
</evidence>
<dbReference type="EMBL" id="MT143214">
    <property type="protein sequence ID" value="QJA94225.1"/>
    <property type="molecule type" value="Genomic_DNA"/>
</dbReference>
<name>A0A6M3LNA8_9ZZZZ</name>
<gene>
    <name evidence="1" type="ORF">MM415B03920_0003</name>
</gene>
<reference evidence="1" key="1">
    <citation type="submission" date="2020-03" db="EMBL/GenBank/DDBJ databases">
        <title>The deep terrestrial virosphere.</title>
        <authorList>
            <person name="Holmfeldt K."/>
            <person name="Nilsson E."/>
            <person name="Simone D."/>
            <person name="Lopez-Fernandez M."/>
            <person name="Wu X."/>
            <person name="de Brujin I."/>
            <person name="Lundin D."/>
            <person name="Andersson A."/>
            <person name="Bertilsson S."/>
            <person name="Dopson M."/>
        </authorList>
    </citation>
    <scope>NUCLEOTIDE SEQUENCE</scope>
    <source>
        <strain evidence="1">MM415B03920</strain>
    </source>
</reference>
<dbReference type="AlphaFoldDB" id="A0A6M3LNA8"/>
<sequence length="100" mass="11644">MCLINEQTPEVSKPIFAICHRTKATSVMKDFHGQIFSAQSHKRDGTTRRWVAKLAKNMEHDRKYPHVLIRDMANGGAVRKLDLSKIDWVANKHQEVYFHE</sequence>
<protein>
    <submittedName>
        <fullName evidence="1">Uncharacterized protein</fullName>
    </submittedName>
</protein>
<organism evidence="1">
    <name type="scientific">viral metagenome</name>
    <dbReference type="NCBI Taxonomy" id="1070528"/>
    <lineage>
        <taxon>unclassified sequences</taxon>
        <taxon>metagenomes</taxon>
        <taxon>organismal metagenomes</taxon>
    </lineage>
</organism>
<proteinExistence type="predicted"/>
<accession>A0A6M3LNA8</accession>